<comment type="caution">
    <text evidence="3">The sequence shown here is derived from an EMBL/GenBank/DDBJ whole genome shotgun (WGS) entry which is preliminary data.</text>
</comment>
<dbReference type="GeneID" id="68098556"/>
<protein>
    <recommendedName>
        <fullName evidence="5">Rho family small GTPase</fullName>
    </recommendedName>
</protein>
<accession>A0AA88GPC9</accession>
<dbReference type="GO" id="GO:0003924">
    <property type="term" value="F:GTPase activity"/>
    <property type="evidence" value="ECO:0007669"/>
    <property type="project" value="InterPro"/>
</dbReference>
<sequence>MAKESNKNGKPKNEVKVVVVGDAAVGKTSLLSVLMGGSVDLNHVEQMEPFDSIISPENVKGIKALEGKKLPDHLHIRYYDTRGRRDEDNFRWLYYPQTNLFVICCSLSSKESIENVENRWFEVIRYKYKMIPFASFIVVGLKCDDPNAEKDARKVFKTVTYSPGFGGYVQCSSLTQQGIMELKELIIQVGVENLLERNKKEGCCLMQ</sequence>
<dbReference type="Proteomes" id="UP000816034">
    <property type="component" value="Unassembled WGS sequence"/>
</dbReference>
<dbReference type="PROSITE" id="PS51420">
    <property type="entry name" value="RHO"/>
    <property type="match status" value="1"/>
</dbReference>
<dbReference type="PRINTS" id="PR00449">
    <property type="entry name" value="RASTRNSFRMNG"/>
</dbReference>
<keyword evidence="1" id="KW-0547">Nucleotide-binding</keyword>
<keyword evidence="4" id="KW-1185">Reference proteome</keyword>
<dbReference type="RefSeq" id="XP_044547397.1">
    <property type="nucleotide sequence ID" value="XM_044695926.1"/>
</dbReference>
<gene>
    <name evidence="3" type="ORF">C9374_006102</name>
</gene>
<dbReference type="InterPro" id="IPR001806">
    <property type="entry name" value="Small_GTPase"/>
</dbReference>
<dbReference type="GO" id="GO:0005525">
    <property type="term" value="F:GTP binding"/>
    <property type="evidence" value="ECO:0007669"/>
    <property type="project" value="UniProtKB-KW"/>
</dbReference>
<proteinExistence type="predicted"/>
<reference evidence="3 4" key="1">
    <citation type="journal article" date="2018" name="BMC Genomics">
        <title>The genome of Naegleria lovaniensis, the basis for a comparative approach to unravel pathogenicity factors of the human pathogenic amoeba N. fowleri.</title>
        <authorList>
            <person name="Liechti N."/>
            <person name="Schurch N."/>
            <person name="Bruggmann R."/>
            <person name="Wittwer M."/>
        </authorList>
    </citation>
    <scope>NUCLEOTIDE SEQUENCE [LARGE SCALE GENOMIC DNA]</scope>
    <source>
        <strain evidence="3 4">ATCC 30569</strain>
    </source>
</reference>
<keyword evidence="2" id="KW-0342">GTP-binding</keyword>
<dbReference type="AlphaFoldDB" id="A0AA88GPC9"/>
<dbReference type="GO" id="GO:0007264">
    <property type="term" value="P:small GTPase-mediated signal transduction"/>
    <property type="evidence" value="ECO:0007669"/>
    <property type="project" value="InterPro"/>
</dbReference>
<dbReference type="InterPro" id="IPR003578">
    <property type="entry name" value="Small_GTPase_Rho"/>
</dbReference>
<evidence type="ECO:0000313" key="4">
    <source>
        <dbReference type="Proteomes" id="UP000816034"/>
    </source>
</evidence>
<dbReference type="SMART" id="SM00174">
    <property type="entry name" value="RHO"/>
    <property type="match status" value="1"/>
</dbReference>
<dbReference type="InterPro" id="IPR005225">
    <property type="entry name" value="Small_GTP-bd"/>
</dbReference>
<dbReference type="PANTHER" id="PTHR24072">
    <property type="entry name" value="RHO FAMILY GTPASE"/>
    <property type="match status" value="1"/>
</dbReference>
<dbReference type="SUPFAM" id="SSF52540">
    <property type="entry name" value="P-loop containing nucleoside triphosphate hydrolases"/>
    <property type="match status" value="1"/>
</dbReference>
<evidence type="ECO:0008006" key="5">
    <source>
        <dbReference type="Google" id="ProtNLM"/>
    </source>
</evidence>
<evidence type="ECO:0000256" key="1">
    <source>
        <dbReference type="ARBA" id="ARBA00022741"/>
    </source>
</evidence>
<evidence type="ECO:0000256" key="2">
    <source>
        <dbReference type="ARBA" id="ARBA00023134"/>
    </source>
</evidence>
<dbReference type="InterPro" id="IPR027417">
    <property type="entry name" value="P-loop_NTPase"/>
</dbReference>
<organism evidence="3 4">
    <name type="scientific">Naegleria lovaniensis</name>
    <name type="common">Amoeba</name>
    <dbReference type="NCBI Taxonomy" id="51637"/>
    <lineage>
        <taxon>Eukaryota</taxon>
        <taxon>Discoba</taxon>
        <taxon>Heterolobosea</taxon>
        <taxon>Tetramitia</taxon>
        <taxon>Eutetramitia</taxon>
        <taxon>Vahlkampfiidae</taxon>
        <taxon>Naegleria</taxon>
    </lineage>
</organism>
<name>A0AA88GPC9_NAELO</name>
<dbReference type="NCBIfam" id="TIGR00231">
    <property type="entry name" value="small_GTP"/>
    <property type="match status" value="1"/>
</dbReference>
<dbReference type="EMBL" id="PYSW02000026">
    <property type="protein sequence ID" value="KAG2381718.1"/>
    <property type="molecule type" value="Genomic_DNA"/>
</dbReference>
<dbReference type="Gene3D" id="3.40.50.300">
    <property type="entry name" value="P-loop containing nucleotide triphosphate hydrolases"/>
    <property type="match status" value="1"/>
</dbReference>
<evidence type="ECO:0000313" key="3">
    <source>
        <dbReference type="EMBL" id="KAG2381718.1"/>
    </source>
</evidence>
<dbReference type="Pfam" id="PF00071">
    <property type="entry name" value="Ras"/>
    <property type="match status" value="1"/>
</dbReference>